<name>A0A9D1L5T8_9FIRM</name>
<dbReference type="AlphaFoldDB" id="A0A9D1L5T8"/>
<dbReference type="GO" id="GO:0006783">
    <property type="term" value="P:heme biosynthetic process"/>
    <property type="evidence" value="ECO:0007669"/>
    <property type="project" value="TreeGrafter"/>
</dbReference>
<accession>A0A9D1L5T8</accession>
<sequence length="179" mass="20146">MKEGIVVYQSKYGAAAKYAAWLGELTGFDTVKVSDAETEDLLDYSSIVLCGGIYASGIAGLSFLKKNFSRLEGKKTAVFCVGASPFDEKAIEEIKARNLKGSLSTIPLFYGRGMWDEEKMTTRDRTLCRMLQKSVAKKDPDTYEPWQKALMCAAGESRDWTDRKYLEPLMEYLKTEEEN</sequence>
<dbReference type="SUPFAM" id="SSF52218">
    <property type="entry name" value="Flavoproteins"/>
    <property type="match status" value="1"/>
</dbReference>
<dbReference type="PANTHER" id="PTHR38030">
    <property type="entry name" value="PROTOPORPHYRINOGEN IX DEHYDROGENASE [MENAQUINONE]"/>
    <property type="match status" value="1"/>
</dbReference>
<gene>
    <name evidence="2" type="ORF">IAC50_05870</name>
</gene>
<feature type="domain" description="Flavodoxin" evidence="1">
    <location>
        <begin position="5"/>
        <end position="141"/>
    </location>
</feature>
<dbReference type="InterPro" id="IPR052200">
    <property type="entry name" value="Protoporphyrinogen_IX_DH"/>
</dbReference>
<protein>
    <submittedName>
        <fullName evidence="2">Flavodoxin</fullName>
    </submittedName>
</protein>
<dbReference type="InterPro" id="IPR029039">
    <property type="entry name" value="Flavoprotein-like_sf"/>
</dbReference>
<reference evidence="2" key="2">
    <citation type="journal article" date="2021" name="PeerJ">
        <title>Extensive microbial diversity within the chicken gut microbiome revealed by metagenomics and culture.</title>
        <authorList>
            <person name="Gilroy R."/>
            <person name="Ravi A."/>
            <person name="Getino M."/>
            <person name="Pursley I."/>
            <person name="Horton D.L."/>
            <person name="Alikhan N.F."/>
            <person name="Baker D."/>
            <person name="Gharbi K."/>
            <person name="Hall N."/>
            <person name="Watson M."/>
            <person name="Adriaenssens E.M."/>
            <person name="Foster-Nyarko E."/>
            <person name="Jarju S."/>
            <person name="Secka A."/>
            <person name="Antonio M."/>
            <person name="Oren A."/>
            <person name="Chaudhuri R.R."/>
            <person name="La Ragione R."/>
            <person name="Hildebrand F."/>
            <person name="Pallen M.J."/>
        </authorList>
    </citation>
    <scope>NUCLEOTIDE SEQUENCE</scope>
    <source>
        <strain evidence="2">ChiHcec3-6078</strain>
    </source>
</reference>
<reference evidence="2" key="1">
    <citation type="submission" date="2020-10" db="EMBL/GenBank/DDBJ databases">
        <authorList>
            <person name="Gilroy R."/>
        </authorList>
    </citation>
    <scope>NUCLEOTIDE SEQUENCE</scope>
    <source>
        <strain evidence="2">ChiHcec3-6078</strain>
    </source>
</reference>
<evidence type="ECO:0000313" key="3">
    <source>
        <dbReference type="Proteomes" id="UP000824090"/>
    </source>
</evidence>
<dbReference type="PANTHER" id="PTHR38030:SF2">
    <property type="entry name" value="PROTOPORPHYRINOGEN IX DEHYDROGENASE [QUINONE]"/>
    <property type="match status" value="1"/>
</dbReference>
<dbReference type="GO" id="GO:0010181">
    <property type="term" value="F:FMN binding"/>
    <property type="evidence" value="ECO:0007669"/>
    <property type="project" value="TreeGrafter"/>
</dbReference>
<comment type="caution">
    <text evidence="2">The sequence shown here is derived from an EMBL/GenBank/DDBJ whole genome shotgun (WGS) entry which is preliminary data.</text>
</comment>
<dbReference type="InterPro" id="IPR026816">
    <property type="entry name" value="Flavodoxin_dom"/>
</dbReference>
<evidence type="ECO:0000259" key="1">
    <source>
        <dbReference type="Pfam" id="PF12724"/>
    </source>
</evidence>
<dbReference type="GO" id="GO:0070819">
    <property type="term" value="F:menaquinone-dependent protoporphyrinogen oxidase activity"/>
    <property type="evidence" value="ECO:0007669"/>
    <property type="project" value="TreeGrafter"/>
</dbReference>
<dbReference type="EMBL" id="DVMP01000107">
    <property type="protein sequence ID" value="HIU26004.1"/>
    <property type="molecule type" value="Genomic_DNA"/>
</dbReference>
<dbReference type="Proteomes" id="UP000824090">
    <property type="component" value="Unassembled WGS sequence"/>
</dbReference>
<dbReference type="Gene3D" id="3.40.50.360">
    <property type="match status" value="1"/>
</dbReference>
<organism evidence="2 3">
    <name type="scientific">Candidatus Allocopromorpha excrementigallinarum</name>
    <dbReference type="NCBI Taxonomy" id="2840742"/>
    <lineage>
        <taxon>Bacteria</taxon>
        <taxon>Bacillati</taxon>
        <taxon>Bacillota</taxon>
        <taxon>Clostridia</taxon>
        <taxon>Eubacteriales</taxon>
        <taxon>Eubacteriaceae</taxon>
        <taxon>Eubacteriaceae incertae sedis</taxon>
        <taxon>Candidatus Allocopromorpha</taxon>
    </lineage>
</organism>
<proteinExistence type="predicted"/>
<dbReference type="Pfam" id="PF12724">
    <property type="entry name" value="Flavodoxin_5"/>
    <property type="match status" value="1"/>
</dbReference>
<evidence type="ECO:0000313" key="2">
    <source>
        <dbReference type="EMBL" id="HIU26004.1"/>
    </source>
</evidence>